<organism evidence="3 4">
    <name type="scientific">Anaerobacillus alkalidiazotrophicus</name>
    <dbReference type="NCBI Taxonomy" id="472963"/>
    <lineage>
        <taxon>Bacteria</taxon>
        <taxon>Bacillati</taxon>
        <taxon>Bacillota</taxon>
        <taxon>Bacilli</taxon>
        <taxon>Bacillales</taxon>
        <taxon>Bacillaceae</taxon>
        <taxon>Anaerobacillus</taxon>
    </lineage>
</organism>
<sequence length="317" mass="37406">MVERLIRLLKIINLIQAFPGIKAKELSVKCETSEKNIYRDLDLLSQANVPLMNEGHGKGYSFMGNFKHFPLNWNEGEYKAFTLLPVLLGENFKTKALMSAYEKVMATHVAEIVEKKSLFSNLSRVIRSGNSATSNTEKDLLPLISEAVLASQTIEAIYHTQSRNITTKRKIDPYYIMPRNDRLYIIGYDHKSNEIRTFRLSRFQHINLLNQRFKKDEINLEKYLQYTWSIIRGEERIHFKIIFSREVARYVEEDEYNVSPKLTSLEDGYLLFEVTVNDDREFLRWLMQFGPDAEIIEPKYYRNSMKEMLQKWNNIYD</sequence>
<dbReference type="Pfam" id="PF25583">
    <property type="entry name" value="WCX"/>
    <property type="match status" value="1"/>
</dbReference>
<dbReference type="InterPro" id="IPR036388">
    <property type="entry name" value="WH-like_DNA-bd_sf"/>
</dbReference>
<accession>A0A1S2LW21</accession>
<feature type="domain" description="WCX" evidence="2">
    <location>
        <begin position="236"/>
        <end position="311"/>
    </location>
</feature>
<dbReference type="AlphaFoldDB" id="A0A1S2LW21"/>
<evidence type="ECO:0000259" key="2">
    <source>
        <dbReference type="Pfam" id="PF25583"/>
    </source>
</evidence>
<dbReference type="InterPro" id="IPR057727">
    <property type="entry name" value="WCX_dom"/>
</dbReference>
<dbReference type="InterPro" id="IPR051534">
    <property type="entry name" value="CBASS_pafABC_assoc_protein"/>
</dbReference>
<protein>
    <submittedName>
        <fullName evidence="3">Transcriptional regulator</fullName>
    </submittedName>
</protein>
<dbReference type="Gene3D" id="1.10.10.10">
    <property type="entry name" value="Winged helix-like DNA-binding domain superfamily/Winged helix DNA-binding domain"/>
    <property type="match status" value="1"/>
</dbReference>
<dbReference type="InterPro" id="IPR026881">
    <property type="entry name" value="WYL_dom"/>
</dbReference>
<feature type="domain" description="WYL" evidence="1">
    <location>
        <begin position="140"/>
        <end position="206"/>
    </location>
</feature>
<dbReference type="OrthoDB" id="9815009at2"/>
<evidence type="ECO:0000313" key="3">
    <source>
        <dbReference type="EMBL" id="OIJ16514.1"/>
    </source>
</evidence>
<evidence type="ECO:0000313" key="4">
    <source>
        <dbReference type="Proteomes" id="UP000180057"/>
    </source>
</evidence>
<dbReference type="PANTHER" id="PTHR34580">
    <property type="match status" value="1"/>
</dbReference>
<gene>
    <name evidence="3" type="ORF">BKP45_21145</name>
</gene>
<dbReference type="InterPro" id="IPR028349">
    <property type="entry name" value="PafC-like"/>
</dbReference>
<dbReference type="Pfam" id="PF13280">
    <property type="entry name" value="WYL"/>
    <property type="match status" value="1"/>
</dbReference>
<dbReference type="EMBL" id="MLQS01000035">
    <property type="protein sequence ID" value="OIJ16514.1"/>
    <property type="molecule type" value="Genomic_DNA"/>
</dbReference>
<dbReference type="PROSITE" id="PS52050">
    <property type="entry name" value="WYL"/>
    <property type="match status" value="1"/>
</dbReference>
<dbReference type="STRING" id="472963.BKP45_21145"/>
<dbReference type="PANTHER" id="PTHR34580:SF1">
    <property type="entry name" value="PROTEIN PAFC"/>
    <property type="match status" value="1"/>
</dbReference>
<evidence type="ECO:0000259" key="1">
    <source>
        <dbReference type="Pfam" id="PF13280"/>
    </source>
</evidence>
<comment type="caution">
    <text evidence="3">The sequence shown here is derived from an EMBL/GenBank/DDBJ whole genome shotgun (WGS) entry which is preliminary data.</text>
</comment>
<dbReference type="PIRSF" id="PIRSF016838">
    <property type="entry name" value="PafC"/>
    <property type="match status" value="1"/>
</dbReference>
<proteinExistence type="predicted"/>
<reference evidence="3 4" key="1">
    <citation type="submission" date="2016-10" db="EMBL/GenBank/DDBJ databases">
        <title>Draft genome sequences of four alkaliphilic bacteria belonging to the Anaerobacillus genus.</title>
        <authorList>
            <person name="Bassil N.M."/>
            <person name="Lloyd J.R."/>
        </authorList>
    </citation>
    <scope>NUCLEOTIDE SEQUENCE [LARGE SCALE GENOMIC DNA]</scope>
    <source>
        <strain evidence="3 4">DSM 22531</strain>
    </source>
</reference>
<keyword evidence="4" id="KW-1185">Reference proteome</keyword>
<name>A0A1S2LW21_9BACI</name>
<dbReference type="Proteomes" id="UP000180057">
    <property type="component" value="Unassembled WGS sequence"/>
</dbReference>